<dbReference type="Gene3D" id="1.10.10.10">
    <property type="entry name" value="Winged helix-like DNA-binding domain superfamily/Winged helix DNA-binding domain"/>
    <property type="match status" value="1"/>
</dbReference>
<dbReference type="SMART" id="SM00715">
    <property type="entry name" value="LA"/>
    <property type="match status" value="1"/>
</dbReference>
<dbReference type="GO" id="GO:0006397">
    <property type="term" value="P:mRNA processing"/>
    <property type="evidence" value="ECO:0007669"/>
    <property type="project" value="UniProtKB-KW"/>
</dbReference>
<dbReference type="PANTHER" id="PTHR22792">
    <property type="entry name" value="LUPUS LA PROTEIN-RELATED"/>
    <property type="match status" value="1"/>
</dbReference>
<dbReference type="CDD" id="cd12290">
    <property type="entry name" value="RRM1_LARP7"/>
    <property type="match status" value="1"/>
</dbReference>
<dbReference type="OrthoDB" id="439993at2759"/>
<keyword evidence="19" id="KW-1185">Reference proteome</keyword>
<keyword evidence="9" id="KW-0804">Transcription</keyword>
<dbReference type="GO" id="GO:0007283">
    <property type="term" value="P:spermatogenesis"/>
    <property type="evidence" value="ECO:0007669"/>
    <property type="project" value="UniProtKB-KW"/>
</dbReference>
<dbReference type="STRING" id="64791.A0A151WX54"/>
<comment type="subcellular location">
    <subcellularLocation>
        <location evidence="1">Nucleus</location>
        <location evidence="1">Nucleoplasm</location>
    </subcellularLocation>
</comment>
<feature type="domain" description="RRM" evidence="15">
    <location>
        <begin position="136"/>
        <end position="233"/>
    </location>
</feature>
<evidence type="ECO:0000256" key="14">
    <source>
        <dbReference type="SAM" id="MobiDB-lite"/>
    </source>
</evidence>
<dbReference type="GO" id="GO:0005654">
    <property type="term" value="C:nucleoplasm"/>
    <property type="evidence" value="ECO:0007669"/>
    <property type="project" value="UniProtKB-SubCell"/>
</dbReference>
<dbReference type="SUPFAM" id="SSF46785">
    <property type="entry name" value="Winged helix' DNA-binding domain"/>
    <property type="match status" value="1"/>
</dbReference>
<organism evidence="18 19">
    <name type="scientific">Mycetomoellerius zeteki</name>
    <dbReference type="NCBI Taxonomy" id="64791"/>
    <lineage>
        <taxon>Eukaryota</taxon>
        <taxon>Metazoa</taxon>
        <taxon>Ecdysozoa</taxon>
        <taxon>Arthropoda</taxon>
        <taxon>Hexapoda</taxon>
        <taxon>Insecta</taxon>
        <taxon>Pterygota</taxon>
        <taxon>Neoptera</taxon>
        <taxon>Endopterygota</taxon>
        <taxon>Hymenoptera</taxon>
        <taxon>Apocrita</taxon>
        <taxon>Aculeata</taxon>
        <taxon>Formicoidea</taxon>
        <taxon>Formicidae</taxon>
        <taxon>Myrmicinae</taxon>
        <taxon>Mycetomoellerius</taxon>
    </lineage>
</organism>
<dbReference type="SUPFAM" id="SSF54928">
    <property type="entry name" value="RNA-binding domain, RBD"/>
    <property type="match status" value="1"/>
</dbReference>
<dbReference type="AlphaFoldDB" id="A0A151WX54"/>
<dbReference type="InterPro" id="IPR034887">
    <property type="entry name" value="LARP7_RRM1"/>
</dbReference>
<feature type="compositionally biased region" description="Basic residues" evidence="14">
    <location>
        <begin position="616"/>
        <end position="626"/>
    </location>
</feature>
<evidence type="ECO:0000256" key="13">
    <source>
        <dbReference type="PROSITE-ProRule" id="PRU00332"/>
    </source>
</evidence>
<dbReference type="SMART" id="SM00360">
    <property type="entry name" value="RRM"/>
    <property type="match status" value="1"/>
</dbReference>
<dbReference type="PROSITE" id="PS50961">
    <property type="entry name" value="HTH_LA"/>
    <property type="match status" value="1"/>
</dbReference>
<feature type="compositionally biased region" description="Basic and acidic residues" evidence="14">
    <location>
        <begin position="363"/>
        <end position="378"/>
    </location>
</feature>
<dbReference type="PROSITE" id="PS50102">
    <property type="entry name" value="RRM"/>
    <property type="match status" value="1"/>
</dbReference>
<reference evidence="18 19" key="1">
    <citation type="submission" date="2015-09" db="EMBL/GenBank/DDBJ databases">
        <title>Trachymyrmex zeteki WGS genome.</title>
        <authorList>
            <person name="Nygaard S."/>
            <person name="Hu H."/>
            <person name="Boomsma J."/>
            <person name="Zhang G."/>
        </authorList>
    </citation>
    <scope>NUCLEOTIDE SEQUENCE [LARGE SCALE GENOMIC DNA]</scope>
    <source>
        <strain evidence="18">Tzet28-1</strain>
        <tissue evidence="18">Whole body</tissue>
    </source>
</reference>
<dbReference type="GO" id="GO:1990904">
    <property type="term" value="C:ribonucleoprotein complex"/>
    <property type="evidence" value="ECO:0007669"/>
    <property type="project" value="UniProtKB-UniRule"/>
</dbReference>
<evidence type="ECO:0000256" key="11">
    <source>
        <dbReference type="ARBA" id="ARBA00023242"/>
    </source>
</evidence>
<evidence type="ECO:0000259" key="16">
    <source>
        <dbReference type="PROSITE" id="PS50961"/>
    </source>
</evidence>
<keyword evidence="7 13" id="KW-0694">RNA-binding</keyword>
<dbReference type="GO" id="GO:0003723">
    <property type="term" value="F:RNA binding"/>
    <property type="evidence" value="ECO:0007669"/>
    <property type="project" value="UniProtKB-UniRule"/>
</dbReference>
<feature type="region of interest" description="Disordered" evidence="14">
    <location>
        <begin position="682"/>
        <end position="706"/>
    </location>
</feature>
<feature type="compositionally biased region" description="Basic residues" evidence="14">
    <location>
        <begin position="528"/>
        <end position="540"/>
    </location>
</feature>
<evidence type="ECO:0000313" key="18">
    <source>
        <dbReference type="EMBL" id="KYQ52519.1"/>
    </source>
</evidence>
<feature type="region of interest" description="Disordered" evidence="14">
    <location>
        <begin position="264"/>
        <end position="492"/>
    </location>
</feature>
<dbReference type="EMBL" id="KQ982668">
    <property type="protein sequence ID" value="KYQ52519.1"/>
    <property type="molecule type" value="Genomic_DNA"/>
</dbReference>
<dbReference type="InterPro" id="IPR036388">
    <property type="entry name" value="WH-like_DNA-bd_sf"/>
</dbReference>
<protein>
    <recommendedName>
        <fullName evidence="3">La-related protein 7</fullName>
    </recommendedName>
    <alternativeName>
        <fullName evidence="12">La ribonucleoprotein domain family member 7</fullName>
    </alternativeName>
</protein>
<evidence type="ECO:0000256" key="7">
    <source>
        <dbReference type="ARBA" id="ARBA00022884"/>
    </source>
</evidence>
<dbReference type="InterPro" id="IPR012677">
    <property type="entry name" value="Nucleotide-bd_a/b_plait_sf"/>
</dbReference>
<feature type="region of interest" description="Disordered" evidence="14">
    <location>
        <begin position="509"/>
        <end position="626"/>
    </location>
</feature>
<sequence>MVMEESDMELASESIPVPQVQEPIVDTVKRNNKPGVSRGKPRLRKKALHASILKQMEFYFSDANLNKDRYLSGLLKESPYVDLEVFTRFNKLRELTTDTNRIAKALQGSTILKVSEDGTKVCRLTPIQKKEDIDQCTIYVQNLPPDSDHDWLISIFSKYGSVEYVSIPRYRNNKKIKGFAFVEFDKPSSAQECIKTFRKKRCVLPSYISPNELLSITTFDEPNKDAVVEVINSKTKTRLKDNENEKASNEVGNIGRKGLRLKRLMTEEEETETKGNMCEMDIGDNTSKQSSKKRKYSLEKSVTDESDVKVKKKKKEVADQNIIDQDEGKKVPKYESEDKSDTLDNETDAADNNSKQKFKKRKYSSEKFVADESQEKDIKVKKKKKTTDQNIAYQQNEKEKVLKEESKDKDNTCDNDVPYNNDRQSSKKEKYALEKSLVSDESDVKVKKRRKTIDQSTIDQQNEKEKVLKEESEDKTNAYDNETDIAGNNGRQNLKKRKLALEKSYIKDERDSKVTGNSIENQEIPNKNRNKITEKKKRRLTINDTITTEDNNGEAVKKECQKSAINSNKNETTELEYPHENNDNNKGSALLQTEKHSTSDFGARNSDIEETSDERKKKKNRKKRSKIHDNDIYSKIGLQIMAKSDWKRLRNRYLDLQRYKMKQLKVHLRKAEVERDGIIKNGYHDKTGQTNTLHDKSKHENDNGKLEEKSCGRVNYAPGIIVKIEMDEPCTDTQSFKMKLKDNNSIKYVDVIADSCEVYVRCDTAEAAQTFAQQSYEGGHLTILEGDEEKLYWDKIVEDRMEKLSKKKRVKQRGRDKLLKRAEKELGKCIKFDQD</sequence>
<dbReference type="InterPro" id="IPR000504">
    <property type="entry name" value="RRM_dom"/>
</dbReference>
<keyword evidence="5" id="KW-0221">Differentiation</keyword>
<dbReference type="Gene3D" id="3.30.70.330">
    <property type="match status" value="2"/>
</dbReference>
<dbReference type="Pfam" id="PF00076">
    <property type="entry name" value="RRM_1"/>
    <property type="match status" value="1"/>
</dbReference>
<evidence type="ECO:0000256" key="6">
    <source>
        <dbReference type="ARBA" id="ARBA00022871"/>
    </source>
</evidence>
<feature type="compositionally biased region" description="Basic and acidic residues" evidence="14">
    <location>
        <begin position="296"/>
        <end position="309"/>
    </location>
</feature>
<dbReference type="PANTHER" id="PTHR22792:SF62">
    <property type="entry name" value="LA-RELATED PROTEIN 7"/>
    <property type="match status" value="1"/>
</dbReference>
<evidence type="ECO:0000256" key="3">
    <source>
        <dbReference type="ARBA" id="ARBA00015867"/>
    </source>
</evidence>
<gene>
    <name evidence="18" type="ORF">ALC60_08379</name>
</gene>
<feature type="compositionally biased region" description="Basic and acidic residues" evidence="14">
    <location>
        <begin position="326"/>
        <end position="342"/>
    </location>
</feature>
<dbReference type="GO" id="GO:0030154">
    <property type="term" value="P:cell differentiation"/>
    <property type="evidence" value="ECO:0007669"/>
    <property type="project" value="UniProtKB-KW"/>
</dbReference>
<evidence type="ECO:0000256" key="2">
    <source>
        <dbReference type="ARBA" id="ARBA00008680"/>
    </source>
</evidence>
<dbReference type="InterPro" id="IPR006630">
    <property type="entry name" value="La_HTH"/>
</dbReference>
<feature type="compositionally biased region" description="Polar residues" evidence="14">
    <location>
        <begin position="514"/>
        <end position="527"/>
    </location>
</feature>
<proteinExistence type="inferred from homology"/>
<evidence type="ECO:0000256" key="9">
    <source>
        <dbReference type="ARBA" id="ARBA00023163"/>
    </source>
</evidence>
<name>A0A151WX54_9HYME</name>
<accession>A0A151WX54</accession>
<dbReference type="CDD" id="cd12542">
    <property type="entry name" value="RRM2_LARP7"/>
    <property type="match status" value="1"/>
</dbReference>
<evidence type="ECO:0000256" key="12">
    <source>
        <dbReference type="ARBA" id="ARBA00029640"/>
    </source>
</evidence>
<dbReference type="InterPro" id="IPR034910">
    <property type="entry name" value="LARP7_RRM2"/>
</dbReference>
<evidence type="ECO:0000259" key="15">
    <source>
        <dbReference type="PROSITE" id="PS50102"/>
    </source>
</evidence>
<feature type="compositionally biased region" description="Basic and acidic residues" evidence="14">
    <location>
        <begin position="396"/>
        <end position="412"/>
    </location>
</feature>
<dbReference type="KEGG" id="mzt:108725170"/>
<dbReference type="CDD" id="cd07323">
    <property type="entry name" value="LAM"/>
    <property type="match status" value="1"/>
</dbReference>
<evidence type="ECO:0000256" key="1">
    <source>
        <dbReference type="ARBA" id="ARBA00004642"/>
    </source>
</evidence>
<evidence type="ECO:0000256" key="8">
    <source>
        <dbReference type="ARBA" id="ARBA00023015"/>
    </source>
</evidence>
<feature type="domain" description="XRRM" evidence="17">
    <location>
        <begin position="715"/>
        <end position="824"/>
    </location>
</feature>
<evidence type="ECO:0000256" key="10">
    <source>
        <dbReference type="ARBA" id="ARBA00023187"/>
    </source>
</evidence>
<dbReference type="PRINTS" id="PR00302">
    <property type="entry name" value="LUPUSLA"/>
</dbReference>
<dbReference type="InterPro" id="IPR014886">
    <property type="entry name" value="La_xRRM"/>
</dbReference>
<dbReference type="InterPro" id="IPR045180">
    <property type="entry name" value="La_dom_prot"/>
</dbReference>
<keyword evidence="10" id="KW-0508">mRNA splicing</keyword>
<dbReference type="Pfam" id="PF08777">
    <property type="entry name" value="RRM_3"/>
    <property type="match status" value="1"/>
</dbReference>
<dbReference type="InterPro" id="IPR035979">
    <property type="entry name" value="RBD_domain_sf"/>
</dbReference>
<keyword evidence="6" id="KW-0744">Spermatogenesis</keyword>
<feature type="compositionally biased region" description="Basic and acidic residues" evidence="14">
    <location>
        <begin position="461"/>
        <end position="477"/>
    </location>
</feature>
<dbReference type="PROSITE" id="PS51939">
    <property type="entry name" value="XRRM"/>
    <property type="match status" value="1"/>
</dbReference>
<dbReference type="InterPro" id="IPR002344">
    <property type="entry name" value="Lupus_La"/>
</dbReference>
<feature type="domain" description="HTH La-type RNA-binding" evidence="16">
    <location>
        <begin position="42"/>
        <end position="131"/>
    </location>
</feature>
<keyword evidence="11" id="KW-0539">Nucleus</keyword>
<dbReference type="InterPro" id="IPR036390">
    <property type="entry name" value="WH_DNA-bd_sf"/>
</dbReference>
<keyword evidence="4" id="KW-0507">mRNA processing</keyword>
<evidence type="ECO:0000256" key="5">
    <source>
        <dbReference type="ARBA" id="ARBA00022782"/>
    </source>
</evidence>
<evidence type="ECO:0000256" key="4">
    <source>
        <dbReference type="ARBA" id="ARBA00022664"/>
    </source>
</evidence>
<comment type="similarity">
    <text evidence="2">Belongs to the LARP7 family.</text>
</comment>
<evidence type="ECO:0000259" key="17">
    <source>
        <dbReference type="PROSITE" id="PS51939"/>
    </source>
</evidence>
<keyword evidence="8" id="KW-0805">Transcription regulation</keyword>
<dbReference type="GO" id="GO:0008380">
    <property type="term" value="P:RNA splicing"/>
    <property type="evidence" value="ECO:0007669"/>
    <property type="project" value="UniProtKB-KW"/>
</dbReference>
<feature type="compositionally biased region" description="Basic and acidic residues" evidence="14">
    <location>
        <begin position="424"/>
        <end position="433"/>
    </location>
</feature>
<dbReference type="Pfam" id="PF05383">
    <property type="entry name" value="La"/>
    <property type="match status" value="1"/>
</dbReference>
<dbReference type="Proteomes" id="UP000075809">
    <property type="component" value="Unassembled WGS sequence"/>
</dbReference>
<evidence type="ECO:0000313" key="19">
    <source>
        <dbReference type="Proteomes" id="UP000075809"/>
    </source>
</evidence>